<dbReference type="EMBL" id="GL377578">
    <property type="protein sequence ID" value="EFJ28871.1"/>
    <property type="molecule type" value="Genomic_DNA"/>
</dbReference>
<dbReference type="AlphaFoldDB" id="D8RFI3"/>
<feature type="non-terminal residue" evidence="8">
    <location>
        <position position="132"/>
    </location>
</feature>
<dbReference type="eggNOG" id="KOG3203">
    <property type="taxonomic scope" value="Eukaryota"/>
</dbReference>
<organism evidence="9">
    <name type="scientific">Selaginella moellendorffii</name>
    <name type="common">Spikemoss</name>
    <dbReference type="NCBI Taxonomy" id="88036"/>
    <lineage>
        <taxon>Eukaryota</taxon>
        <taxon>Viridiplantae</taxon>
        <taxon>Streptophyta</taxon>
        <taxon>Embryophyta</taxon>
        <taxon>Tracheophyta</taxon>
        <taxon>Lycopodiopsida</taxon>
        <taxon>Selaginellales</taxon>
        <taxon>Selaginellaceae</taxon>
        <taxon>Selaginella</taxon>
    </lineage>
</organism>
<evidence type="ECO:0000313" key="9">
    <source>
        <dbReference type="Proteomes" id="UP000001514"/>
    </source>
</evidence>
<dbReference type="Proteomes" id="UP000001514">
    <property type="component" value="Unassembled WGS sequence"/>
</dbReference>
<dbReference type="SUPFAM" id="SSF52161">
    <property type="entry name" value="Ribosomal protein L13"/>
    <property type="match status" value="1"/>
</dbReference>
<accession>D8RFI3</accession>
<evidence type="ECO:0000256" key="6">
    <source>
        <dbReference type="ARBA" id="ARBA00082726"/>
    </source>
</evidence>
<evidence type="ECO:0000256" key="1">
    <source>
        <dbReference type="ARBA" id="ARBA00006227"/>
    </source>
</evidence>
<keyword evidence="3 7" id="KW-0687">Ribonucleoprotein</keyword>
<gene>
    <name evidence="8" type="ORF">SELMODRAFT_7665</name>
</gene>
<keyword evidence="9" id="KW-1185">Reference proteome</keyword>
<dbReference type="GO" id="GO:0017148">
    <property type="term" value="P:negative regulation of translation"/>
    <property type="evidence" value="ECO:0000318"/>
    <property type="project" value="GO_Central"/>
</dbReference>
<name>D8RFI3_SELML</name>
<dbReference type="OMA" id="GDCIIVI"/>
<dbReference type="HOGENOM" id="CLU_082184_2_2_1"/>
<feature type="non-terminal residue" evidence="8">
    <location>
        <position position="1"/>
    </location>
</feature>
<dbReference type="GO" id="GO:0003729">
    <property type="term" value="F:mRNA binding"/>
    <property type="evidence" value="ECO:0000318"/>
    <property type="project" value="GO_Central"/>
</dbReference>
<sequence length="132" mass="15073">VSKKWYIVDATNMRLGRLASTIAYYLRGKDSPMFTPSLDMGSYMIVVNSEKVGVTGRKRTDKLYRRHSGRPGGLKEETFDHLQKRIPERIVEHAVRGMLPKNRLGRAMFRKLKVFKGGDHPHGAQKPEPLPI</sequence>
<dbReference type="NCBIfam" id="TIGR01066">
    <property type="entry name" value="rplM_bact"/>
    <property type="match status" value="1"/>
</dbReference>
<evidence type="ECO:0000256" key="7">
    <source>
        <dbReference type="RuleBase" id="RU003877"/>
    </source>
</evidence>
<dbReference type="GO" id="GO:0022625">
    <property type="term" value="C:cytosolic large ribosomal subunit"/>
    <property type="evidence" value="ECO:0000318"/>
    <property type="project" value="GO_Central"/>
</dbReference>
<keyword evidence="2 7" id="KW-0689">Ribosomal protein</keyword>
<proteinExistence type="inferred from homology"/>
<evidence type="ECO:0000256" key="4">
    <source>
        <dbReference type="ARBA" id="ARBA00068945"/>
    </source>
</evidence>
<dbReference type="FunCoup" id="D8RFI3">
    <property type="interactions" value="2653"/>
</dbReference>
<dbReference type="InParanoid" id="D8RFI3"/>
<evidence type="ECO:0000313" key="8">
    <source>
        <dbReference type="EMBL" id="EFJ28871.1"/>
    </source>
</evidence>
<dbReference type="STRING" id="88036.D8RFI3"/>
<reference evidence="8 9" key="1">
    <citation type="journal article" date="2011" name="Science">
        <title>The Selaginella genome identifies genetic changes associated with the evolution of vascular plants.</title>
        <authorList>
            <person name="Banks J.A."/>
            <person name="Nishiyama T."/>
            <person name="Hasebe M."/>
            <person name="Bowman J.L."/>
            <person name="Gribskov M."/>
            <person name="dePamphilis C."/>
            <person name="Albert V.A."/>
            <person name="Aono N."/>
            <person name="Aoyama T."/>
            <person name="Ambrose B.A."/>
            <person name="Ashton N.W."/>
            <person name="Axtell M.J."/>
            <person name="Barker E."/>
            <person name="Barker M.S."/>
            <person name="Bennetzen J.L."/>
            <person name="Bonawitz N.D."/>
            <person name="Chapple C."/>
            <person name="Cheng C."/>
            <person name="Correa L.G."/>
            <person name="Dacre M."/>
            <person name="DeBarry J."/>
            <person name="Dreyer I."/>
            <person name="Elias M."/>
            <person name="Engstrom E.M."/>
            <person name="Estelle M."/>
            <person name="Feng L."/>
            <person name="Finet C."/>
            <person name="Floyd S.K."/>
            <person name="Frommer W.B."/>
            <person name="Fujita T."/>
            <person name="Gramzow L."/>
            <person name="Gutensohn M."/>
            <person name="Harholt J."/>
            <person name="Hattori M."/>
            <person name="Heyl A."/>
            <person name="Hirai T."/>
            <person name="Hiwatashi Y."/>
            <person name="Ishikawa M."/>
            <person name="Iwata M."/>
            <person name="Karol K.G."/>
            <person name="Koehler B."/>
            <person name="Kolukisaoglu U."/>
            <person name="Kubo M."/>
            <person name="Kurata T."/>
            <person name="Lalonde S."/>
            <person name="Li K."/>
            <person name="Li Y."/>
            <person name="Litt A."/>
            <person name="Lyons E."/>
            <person name="Manning G."/>
            <person name="Maruyama T."/>
            <person name="Michael T.P."/>
            <person name="Mikami K."/>
            <person name="Miyazaki S."/>
            <person name="Morinaga S."/>
            <person name="Murata T."/>
            <person name="Mueller-Roeber B."/>
            <person name="Nelson D.R."/>
            <person name="Obara M."/>
            <person name="Oguri Y."/>
            <person name="Olmstead R.G."/>
            <person name="Onodera N."/>
            <person name="Petersen B.L."/>
            <person name="Pils B."/>
            <person name="Prigge M."/>
            <person name="Rensing S.A."/>
            <person name="Riano-Pachon D.M."/>
            <person name="Roberts A.W."/>
            <person name="Sato Y."/>
            <person name="Scheller H.V."/>
            <person name="Schulz B."/>
            <person name="Schulz C."/>
            <person name="Shakirov E.V."/>
            <person name="Shibagaki N."/>
            <person name="Shinohara N."/>
            <person name="Shippen D.E."/>
            <person name="Soerensen I."/>
            <person name="Sotooka R."/>
            <person name="Sugimoto N."/>
            <person name="Sugita M."/>
            <person name="Sumikawa N."/>
            <person name="Tanurdzic M."/>
            <person name="Theissen G."/>
            <person name="Ulvskov P."/>
            <person name="Wakazuki S."/>
            <person name="Weng J.K."/>
            <person name="Willats W.W."/>
            <person name="Wipf D."/>
            <person name="Wolf P.G."/>
            <person name="Yang L."/>
            <person name="Zimmer A.D."/>
            <person name="Zhu Q."/>
            <person name="Mitros T."/>
            <person name="Hellsten U."/>
            <person name="Loque D."/>
            <person name="Otillar R."/>
            <person name="Salamov A."/>
            <person name="Schmutz J."/>
            <person name="Shapiro H."/>
            <person name="Lindquist E."/>
            <person name="Lucas S."/>
            <person name="Rokhsar D."/>
            <person name="Grigoriev I.V."/>
        </authorList>
    </citation>
    <scope>NUCLEOTIDE SEQUENCE [LARGE SCALE GENOMIC DNA]</scope>
</reference>
<dbReference type="OrthoDB" id="274622at2759"/>
<evidence type="ECO:0000256" key="5">
    <source>
        <dbReference type="ARBA" id="ARBA00077140"/>
    </source>
</evidence>
<dbReference type="FunFam" id="3.90.1180.10:FF:000001">
    <property type="entry name" value="50S ribosomal protein L13"/>
    <property type="match status" value="1"/>
</dbReference>
<dbReference type="Gramene" id="EFJ28871">
    <property type="protein sequence ID" value="EFJ28871"/>
    <property type="gene ID" value="SELMODRAFT_7665"/>
</dbReference>
<evidence type="ECO:0000256" key="3">
    <source>
        <dbReference type="ARBA" id="ARBA00023274"/>
    </source>
</evidence>
<dbReference type="GO" id="GO:0003735">
    <property type="term" value="F:structural constituent of ribosome"/>
    <property type="evidence" value="ECO:0000318"/>
    <property type="project" value="GO_Central"/>
</dbReference>
<dbReference type="Pfam" id="PF00572">
    <property type="entry name" value="Ribosomal_L13"/>
    <property type="match status" value="1"/>
</dbReference>
<dbReference type="PIRSF" id="PIRSF002181">
    <property type="entry name" value="Ribosomal_L13"/>
    <property type="match status" value="1"/>
</dbReference>
<comment type="similarity">
    <text evidence="1 7">Belongs to the universal ribosomal protein uL13 family.</text>
</comment>
<dbReference type="InterPro" id="IPR005823">
    <property type="entry name" value="Ribosomal_uL13_bac-type"/>
</dbReference>
<dbReference type="InterPro" id="IPR005822">
    <property type="entry name" value="Ribosomal_uL13"/>
</dbReference>
<dbReference type="PROSITE" id="PS00783">
    <property type="entry name" value="RIBOSOMAL_L13"/>
    <property type="match status" value="1"/>
</dbReference>
<dbReference type="PANTHER" id="PTHR11545">
    <property type="entry name" value="RIBOSOMAL PROTEIN L13"/>
    <property type="match status" value="1"/>
</dbReference>
<dbReference type="HAMAP" id="MF_01366">
    <property type="entry name" value="Ribosomal_uL13"/>
    <property type="match status" value="1"/>
</dbReference>
<dbReference type="InterPro" id="IPR036899">
    <property type="entry name" value="Ribosomal_uL13_sf"/>
</dbReference>
<dbReference type="KEGG" id="smo:SELMODRAFT_7665"/>
<dbReference type="InterPro" id="IPR023563">
    <property type="entry name" value="Ribosomal_uL13_CS"/>
</dbReference>
<dbReference type="PANTHER" id="PTHR11545:SF2">
    <property type="entry name" value="LARGE RIBOSOMAL SUBUNIT PROTEIN UL13M"/>
    <property type="match status" value="1"/>
</dbReference>
<protein>
    <recommendedName>
        <fullName evidence="4">Large ribosomal subunit protein uL13c</fullName>
    </recommendedName>
    <alternativeName>
        <fullName evidence="5">50S ribosomal protein L13, chloroplastic</fullName>
    </alternativeName>
    <alternativeName>
        <fullName evidence="6">CL13</fullName>
    </alternativeName>
</protein>
<dbReference type="GO" id="GO:0006412">
    <property type="term" value="P:translation"/>
    <property type="evidence" value="ECO:0007669"/>
    <property type="project" value="InterPro"/>
</dbReference>
<dbReference type="Gene3D" id="3.90.1180.10">
    <property type="entry name" value="Ribosomal protein L13"/>
    <property type="match status" value="1"/>
</dbReference>
<evidence type="ECO:0000256" key="2">
    <source>
        <dbReference type="ARBA" id="ARBA00022980"/>
    </source>
</evidence>
<dbReference type="GO" id="GO:0005840">
    <property type="term" value="C:ribosome"/>
    <property type="evidence" value="ECO:0000318"/>
    <property type="project" value="GO_Central"/>
</dbReference>
<dbReference type="CDD" id="cd00392">
    <property type="entry name" value="Ribosomal_L13"/>
    <property type="match status" value="1"/>
</dbReference>